<keyword evidence="7" id="KW-0732">Signal</keyword>
<evidence type="ECO:0000313" key="11">
    <source>
        <dbReference type="Proteomes" id="UP001642540"/>
    </source>
</evidence>
<gene>
    <name evidence="10" type="ORF">ODALV1_LOCUS14</name>
</gene>
<evidence type="ECO:0000256" key="1">
    <source>
        <dbReference type="ARBA" id="ARBA00022670"/>
    </source>
</evidence>
<dbReference type="Proteomes" id="UP001642540">
    <property type="component" value="Unassembled WGS sequence"/>
</dbReference>
<feature type="compositionally biased region" description="Basic and acidic residues" evidence="8">
    <location>
        <begin position="722"/>
        <end position="734"/>
    </location>
</feature>
<keyword evidence="3 6" id="KW-0378">Hydrolase</keyword>
<protein>
    <recommendedName>
        <fullName evidence="7">Metalloendopeptidase</fullName>
        <ecNumber evidence="7">3.4.24.-</ecNumber>
    </recommendedName>
</protein>
<dbReference type="PANTHER" id="PTHR10127:SF780">
    <property type="entry name" value="METALLOENDOPEPTIDASE"/>
    <property type="match status" value="1"/>
</dbReference>
<feature type="binding site" evidence="6">
    <location>
        <position position="152"/>
    </location>
    <ligand>
        <name>Zn(2+)</name>
        <dbReference type="ChEBI" id="CHEBI:29105"/>
        <note>catalytic</note>
    </ligand>
</feature>
<dbReference type="InterPro" id="IPR024079">
    <property type="entry name" value="MetalloPept_cat_dom_sf"/>
</dbReference>
<feature type="compositionally biased region" description="Polar residues" evidence="8">
    <location>
        <begin position="486"/>
        <end position="497"/>
    </location>
</feature>
<keyword evidence="1 6" id="KW-0645">Protease</keyword>
<comment type="caution">
    <text evidence="6">Lacks conserved residue(s) required for the propagation of feature annotation.</text>
</comment>
<keyword evidence="11" id="KW-1185">Reference proteome</keyword>
<dbReference type="PRINTS" id="PR00480">
    <property type="entry name" value="ASTACIN"/>
</dbReference>
<evidence type="ECO:0000259" key="9">
    <source>
        <dbReference type="PROSITE" id="PS51864"/>
    </source>
</evidence>
<keyword evidence="5 6" id="KW-0482">Metalloprotease</keyword>
<evidence type="ECO:0000256" key="7">
    <source>
        <dbReference type="RuleBase" id="RU361183"/>
    </source>
</evidence>
<dbReference type="SMART" id="SM00235">
    <property type="entry name" value="ZnMc"/>
    <property type="match status" value="1"/>
</dbReference>
<feature type="region of interest" description="Disordered" evidence="8">
    <location>
        <begin position="722"/>
        <end position="754"/>
    </location>
</feature>
<dbReference type="InterPro" id="IPR006026">
    <property type="entry name" value="Peptidase_Metallo"/>
</dbReference>
<dbReference type="EC" id="3.4.24.-" evidence="7"/>
<evidence type="ECO:0000313" key="10">
    <source>
        <dbReference type="EMBL" id="CAL8067901.1"/>
    </source>
</evidence>
<feature type="signal peptide" evidence="7">
    <location>
        <begin position="1"/>
        <end position="28"/>
    </location>
</feature>
<keyword evidence="2 6" id="KW-0479">Metal-binding</keyword>
<evidence type="ECO:0000256" key="8">
    <source>
        <dbReference type="SAM" id="MobiDB-lite"/>
    </source>
</evidence>
<dbReference type="PROSITE" id="PS51864">
    <property type="entry name" value="ASTACIN"/>
    <property type="match status" value="1"/>
</dbReference>
<dbReference type="SUPFAM" id="SSF55486">
    <property type="entry name" value="Metalloproteases ('zincins'), catalytic domain"/>
    <property type="match status" value="1"/>
</dbReference>
<keyword evidence="4 6" id="KW-0862">Zinc</keyword>
<dbReference type="Gene3D" id="3.40.390.10">
    <property type="entry name" value="Collagenase (Catalytic Domain)"/>
    <property type="match status" value="1"/>
</dbReference>
<comment type="cofactor">
    <cofactor evidence="6 7">
        <name>Zn(2+)</name>
        <dbReference type="ChEBI" id="CHEBI:29105"/>
    </cofactor>
    <text evidence="6 7">Binds 1 zinc ion per subunit.</text>
</comment>
<comment type="caution">
    <text evidence="10">The sequence shown here is derived from an EMBL/GenBank/DDBJ whole genome shotgun (WGS) entry which is preliminary data.</text>
</comment>
<evidence type="ECO:0000256" key="2">
    <source>
        <dbReference type="ARBA" id="ARBA00022723"/>
    </source>
</evidence>
<dbReference type="Pfam" id="PF01400">
    <property type="entry name" value="Astacin"/>
    <property type="match status" value="1"/>
</dbReference>
<feature type="binding site" evidence="6">
    <location>
        <position position="162"/>
    </location>
    <ligand>
        <name>Zn(2+)</name>
        <dbReference type="ChEBI" id="CHEBI:29105"/>
        <note>catalytic</note>
    </ligand>
</feature>
<evidence type="ECO:0000256" key="3">
    <source>
        <dbReference type="ARBA" id="ARBA00022801"/>
    </source>
</evidence>
<feature type="domain" description="Peptidase M12A" evidence="9">
    <location>
        <begin position="61"/>
        <end position="244"/>
    </location>
</feature>
<evidence type="ECO:0000256" key="6">
    <source>
        <dbReference type="PROSITE-ProRule" id="PRU01211"/>
    </source>
</evidence>
<organism evidence="10 11">
    <name type="scientific">Orchesella dallaii</name>
    <dbReference type="NCBI Taxonomy" id="48710"/>
    <lineage>
        <taxon>Eukaryota</taxon>
        <taxon>Metazoa</taxon>
        <taxon>Ecdysozoa</taxon>
        <taxon>Arthropoda</taxon>
        <taxon>Hexapoda</taxon>
        <taxon>Collembola</taxon>
        <taxon>Entomobryomorpha</taxon>
        <taxon>Entomobryoidea</taxon>
        <taxon>Orchesellidae</taxon>
        <taxon>Orchesellinae</taxon>
        <taxon>Orchesella</taxon>
    </lineage>
</organism>
<dbReference type="PANTHER" id="PTHR10127">
    <property type="entry name" value="DISCOIDIN, CUB, EGF, LAMININ , AND ZINC METALLOPROTEASE DOMAIN CONTAINING"/>
    <property type="match status" value="1"/>
</dbReference>
<dbReference type="InterPro" id="IPR001506">
    <property type="entry name" value="Peptidase_M12A"/>
</dbReference>
<proteinExistence type="predicted"/>
<name>A0ABP1PHD5_9HEXA</name>
<feature type="region of interest" description="Disordered" evidence="8">
    <location>
        <begin position="460"/>
        <end position="497"/>
    </location>
</feature>
<feature type="binding site" evidence="6">
    <location>
        <position position="156"/>
    </location>
    <ligand>
        <name>Zn(2+)</name>
        <dbReference type="ChEBI" id="CHEBI:29105"/>
        <note>catalytic</note>
    </ligand>
</feature>
<sequence length="754" mass="84995">MAQYLNQAGKLILILICIQTIILKTALASFSCQTPEPSESDESFFQYGNQFQSQEDGEYFNRDTSIRPWANNIVKYSIDRSLNAKDRRAVTEAIQDYHTKTCIKFQPKSNGDRDFVHIEIKSDVCGYAIHLNSRRKVVQMGKHCRNKHTMVHEFGHTLGLDHEHQRRDRNDYISYRQCQNHDKILKNSRPVGFYDYQSVMHYECGKCDLGGWPIQGSNVKCGEDFSDGLSVLDTDHLNSMHNCDGCRRHRWRPANQLTSVDRSNLHSFGYTNPYGKPVYPCRSLLNGQVVLGHGSFGDASASCIVIQNNKAISINSNVEVLTIPGGLRQQCFTYILTSHTRAFVNEAIPAAAKNYNAQSKVYIAYGTGTTRAIGEVTATNSFAGSAQFVATNGVTQSKDYDVLTCSCSSGQETYYPPAPLPTTYYPAVAPTQSTTATVTRYIPTATTPQTRTIPRRVSYGAQPTNQGQPTAIPHVTPTPRYVSYTRHPTTNRVQPTTTKTSYIKTIPRRVSYGQTSINAGKNNHLLVEPDEEIRNEYDIEADEQLGESNSWFSDLNMEDDENLDIEIDAGADDLFTSSFDSSKIGDNDPFIESDDLQTIDTNNWLHEDENRVAEMNFKNYNGHQLLSELDSVFEHGLTELDTETSQSIDEALLEKSSNENFFTEPTPESNDNWLNTNDLLDNSRFTKGFGESRSAETQTSFISNSFTDDESNSWNFLEVSHSENGEQYNEREDNPVDFSNDDQLKDYDNGDNIW</sequence>
<feature type="chain" id="PRO_5044966531" description="Metalloendopeptidase" evidence="7">
    <location>
        <begin position="29"/>
        <end position="754"/>
    </location>
</feature>
<accession>A0ABP1PHD5</accession>
<dbReference type="EMBL" id="CAXLJM020000001">
    <property type="protein sequence ID" value="CAL8067901.1"/>
    <property type="molecule type" value="Genomic_DNA"/>
</dbReference>
<feature type="active site" evidence="6">
    <location>
        <position position="153"/>
    </location>
</feature>
<evidence type="ECO:0000256" key="4">
    <source>
        <dbReference type="ARBA" id="ARBA00022833"/>
    </source>
</evidence>
<evidence type="ECO:0000256" key="5">
    <source>
        <dbReference type="ARBA" id="ARBA00023049"/>
    </source>
</evidence>
<reference evidence="10 11" key="1">
    <citation type="submission" date="2024-08" db="EMBL/GenBank/DDBJ databases">
        <authorList>
            <person name="Cucini C."/>
            <person name="Frati F."/>
        </authorList>
    </citation>
    <scope>NUCLEOTIDE SEQUENCE [LARGE SCALE GENOMIC DNA]</scope>
</reference>